<dbReference type="STRING" id="155974.SAMN04487818_10256"/>
<accession>A0A1H9MC26</accession>
<keyword evidence="3" id="KW-1185">Reference proteome</keyword>
<dbReference type="Gene3D" id="2.20.28.270">
    <property type="entry name" value="RNA polymerase-binding protein A"/>
    <property type="match status" value="1"/>
</dbReference>
<dbReference type="RefSeq" id="WP_092775020.1">
    <property type="nucleotide sequence ID" value="NZ_FOGI01000002.1"/>
</dbReference>
<evidence type="ECO:0000313" key="3">
    <source>
        <dbReference type="Proteomes" id="UP000199051"/>
    </source>
</evidence>
<dbReference type="EMBL" id="FOGI01000002">
    <property type="protein sequence ID" value="SER20703.1"/>
    <property type="molecule type" value="Genomic_DNA"/>
</dbReference>
<dbReference type="GO" id="GO:0045893">
    <property type="term" value="P:positive regulation of DNA-templated transcription"/>
    <property type="evidence" value="ECO:0007669"/>
    <property type="project" value="InterPro"/>
</dbReference>
<dbReference type="Pfam" id="PF13397">
    <property type="entry name" value="RbpA"/>
    <property type="match status" value="1"/>
</dbReference>
<organism evidence="2 3">
    <name type="scientific">Actinokineospora terrae</name>
    <dbReference type="NCBI Taxonomy" id="155974"/>
    <lineage>
        <taxon>Bacteria</taxon>
        <taxon>Bacillati</taxon>
        <taxon>Actinomycetota</taxon>
        <taxon>Actinomycetes</taxon>
        <taxon>Pseudonocardiales</taxon>
        <taxon>Pseudonocardiaceae</taxon>
        <taxon>Actinokineospora</taxon>
    </lineage>
</organism>
<feature type="compositionally biased region" description="Basic and acidic residues" evidence="1">
    <location>
        <begin position="21"/>
        <end position="34"/>
    </location>
</feature>
<dbReference type="Proteomes" id="UP000199051">
    <property type="component" value="Unassembled WGS sequence"/>
</dbReference>
<dbReference type="InterPro" id="IPR025182">
    <property type="entry name" value="RNApol-bd_RbpA"/>
</dbReference>
<feature type="region of interest" description="Disordered" evidence="1">
    <location>
        <begin position="1"/>
        <end position="34"/>
    </location>
</feature>
<sequence length="136" mass="14765">MYVSGRLASSRNGSTALGPGDIDRASDDQAPRRDHEFLCPLGHSFTRPLAADLSVGELPARWRCPQHGADAARAGIGTPAPAPLEQGRPRIDKTPWQMLLERRTIADLDALLDRKLRELHRRRGGGPSGGVEAVTR</sequence>
<dbReference type="GO" id="GO:0001000">
    <property type="term" value="F:bacterial-type RNA polymerase core enzyme binding"/>
    <property type="evidence" value="ECO:0007669"/>
    <property type="project" value="InterPro"/>
</dbReference>
<protein>
    <submittedName>
        <fullName evidence="2">RNA polymerase-binding protein</fullName>
    </submittedName>
</protein>
<proteinExistence type="predicted"/>
<dbReference type="AlphaFoldDB" id="A0A1H9MC26"/>
<name>A0A1H9MC26_9PSEU</name>
<evidence type="ECO:0000313" key="2">
    <source>
        <dbReference type="EMBL" id="SER20703.1"/>
    </source>
</evidence>
<reference evidence="3" key="1">
    <citation type="submission" date="2016-10" db="EMBL/GenBank/DDBJ databases">
        <authorList>
            <person name="Varghese N."/>
            <person name="Submissions S."/>
        </authorList>
    </citation>
    <scope>NUCLEOTIDE SEQUENCE [LARGE SCALE GENOMIC DNA]</scope>
    <source>
        <strain evidence="3">DSM 44260</strain>
    </source>
</reference>
<dbReference type="InterPro" id="IPR038638">
    <property type="entry name" value="RbpA_sf"/>
</dbReference>
<gene>
    <name evidence="2" type="ORF">SAMN04487818_10256</name>
</gene>
<evidence type="ECO:0000256" key="1">
    <source>
        <dbReference type="SAM" id="MobiDB-lite"/>
    </source>
</evidence>